<feature type="transmembrane region" description="Helical" evidence="1">
    <location>
        <begin position="22"/>
        <end position="41"/>
    </location>
</feature>
<dbReference type="EMBL" id="FNKP01000001">
    <property type="protein sequence ID" value="SDQ19460.1"/>
    <property type="molecule type" value="Genomic_DNA"/>
</dbReference>
<protein>
    <submittedName>
        <fullName evidence="2">Uncharacterized protein</fullName>
    </submittedName>
</protein>
<dbReference type="RefSeq" id="WP_074762635.1">
    <property type="nucleotide sequence ID" value="NZ_FNKP01000001.1"/>
</dbReference>
<reference evidence="3" key="1">
    <citation type="submission" date="2016-10" db="EMBL/GenBank/DDBJ databases">
        <authorList>
            <person name="Varghese N."/>
        </authorList>
    </citation>
    <scope>NUCLEOTIDE SEQUENCE [LARGE SCALE GENOMIC DNA]</scope>
    <source>
        <strain evidence="3">GAS106B</strain>
    </source>
</reference>
<accession>A0A1H0YWF8</accession>
<gene>
    <name evidence="2" type="ORF">SAMN05443245_0317</name>
</gene>
<proteinExistence type="predicted"/>
<sequence length="179" mass="19215">MVPVTPAEKATHFNSLEAKSKFWASIVGMAAGGAAFAGRTVEAAIKTPLRLPGFLTKDAAEGLLKAGRYLAVPGALVGVGWDISNMVSQWREGHVGWPSRTAASAGFSLALLFCVTTELFAASVLPLTLLLIAISLVIMFFKESELKEFLGRSYFGTNKKADRFTSFEEEQEAYYGLGA</sequence>
<name>A0A1H0YWF8_9BURK</name>
<keyword evidence="1" id="KW-0472">Membrane</keyword>
<evidence type="ECO:0000256" key="1">
    <source>
        <dbReference type="SAM" id="Phobius"/>
    </source>
</evidence>
<dbReference type="Proteomes" id="UP000183487">
    <property type="component" value="Unassembled WGS sequence"/>
</dbReference>
<dbReference type="OrthoDB" id="8664525at2"/>
<keyword evidence="3" id="KW-1185">Reference proteome</keyword>
<dbReference type="AlphaFoldDB" id="A0A1H0YWF8"/>
<keyword evidence="1" id="KW-0812">Transmembrane</keyword>
<evidence type="ECO:0000313" key="2">
    <source>
        <dbReference type="EMBL" id="SDQ19460.1"/>
    </source>
</evidence>
<organism evidence="2 3">
    <name type="scientific">Paraburkholderia fungorum</name>
    <dbReference type="NCBI Taxonomy" id="134537"/>
    <lineage>
        <taxon>Bacteria</taxon>
        <taxon>Pseudomonadati</taxon>
        <taxon>Pseudomonadota</taxon>
        <taxon>Betaproteobacteria</taxon>
        <taxon>Burkholderiales</taxon>
        <taxon>Burkholderiaceae</taxon>
        <taxon>Paraburkholderia</taxon>
    </lineage>
</organism>
<keyword evidence="1" id="KW-1133">Transmembrane helix</keyword>
<evidence type="ECO:0000313" key="3">
    <source>
        <dbReference type="Proteomes" id="UP000183487"/>
    </source>
</evidence>
<feature type="transmembrane region" description="Helical" evidence="1">
    <location>
        <begin position="119"/>
        <end position="141"/>
    </location>
</feature>